<evidence type="ECO:0000259" key="1">
    <source>
        <dbReference type="Pfam" id="PF00561"/>
    </source>
</evidence>
<dbReference type="EMBL" id="BRVS01000003">
    <property type="protein sequence ID" value="GLB66250.1"/>
    <property type="molecule type" value="Genomic_DNA"/>
</dbReference>
<dbReference type="GO" id="GO:0016787">
    <property type="term" value="F:hydrolase activity"/>
    <property type="evidence" value="ECO:0007669"/>
    <property type="project" value="UniProtKB-KW"/>
</dbReference>
<proteinExistence type="predicted"/>
<dbReference type="InterPro" id="IPR000073">
    <property type="entry name" value="AB_hydrolase_1"/>
</dbReference>
<dbReference type="InterPro" id="IPR050266">
    <property type="entry name" value="AB_hydrolase_sf"/>
</dbReference>
<sequence length="353" mass="36952">MTLLDGITARLLPTDRLAVNVLERQGDSPGGIPVLLVHGNVSSALFWQELMLRLPANYRVIAVDLRGFGETDPAPVDATRGLGDFSDDLAATREALGLASVHLVGWSMGGGVVMQYALEHPARSITLQAPVPPYGFGGTAGPEGRRLTDDDAGCGGGGVNPDFVARLRAGDRSAEAPTSPLNVYRSAYVHAGFSSPLEGVWVDSMLSTRTGDDHYPGDSVPSDNWPGFAAGKRGIANAMAPGYFNVGALAGLAEKPPVLWIRGDADAIVSDASFFDVNQLGKAGIIPGWPGEDVAPPQPMVTQTRALLEEYAAAGGSSREVVLPNCGHSPHLEYPAEFLAELTAHIEAAEGAH</sequence>
<keyword evidence="2" id="KW-0378">Hydrolase</keyword>
<reference evidence="2 3" key="1">
    <citation type="journal article" date="2023" name="Int. J. Syst. Evol. Microbiol.">
        <title>Arthrobacter mangrovi sp. nov., an actinobacterium isolated from the rhizosphere of a mangrove.</title>
        <authorList>
            <person name="Hamada M."/>
            <person name="Saitou S."/>
            <person name="Enomoto N."/>
            <person name="Nanri K."/>
            <person name="Hidaka K."/>
            <person name="Miura T."/>
            <person name="Tamura T."/>
        </authorList>
    </citation>
    <scope>NUCLEOTIDE SEQUENCE [LARGE SCALE GENOMIC DNA]</scope>
    <source>
        <strain evidence="2 3">NBRC 112813</strain>
    </source>
</reference>
<accession>A0ABQ5MR86</accession>
<dbReference type="Proteomes" id="UP001209654">
    <property type="component" value="Unassembled WGS sequence"/>
</dbReference>
<dbReference type="InterPro" id="IPR029058">
    <property type="entry name" value="AB_hydrolase_fold"/>
</dbReference>
<dbReference type="Gene3D" id="3.40.50.1820">
    <property type="entry name" value="alpha/beta hydrolase"/>
    <property type="match status" value="1"/>
</dbReference>
<evidence type="ECO:0000313" key="3">
    <source>
        <dbReference type="Proteomes" id="UP001209654"/>
    </source>
</evidence>
<dbReference type="Pfam" id="PF00561">
    <property type="entry name" value="Abhydrolase_1"/>
    <property type="match status" value="1"/>
</dbReference>
<organism evidence="2 3">
    <name type="scientific">Arthrobacter mangrovi</name>
    <dbReference type="NCBI Taxonomy" id="2966350"/>
    <lineage>
        <taxon>Bacteria</taxon>
        <taxon>Bacillati</taxon>
        <taxon>Actinomycetota</taxon>
        <taxon>Actinomycetes</taxon>
        <taxon>Micrococcales</taxon>
        <taxon>Micrococcaceae</taxon>
        <taxon>Arthrobacter</taxon>
    </lineage>
</organism>
<dbReference type="PANTHER" id="PTHR43798:SF33">
    <property type="entry name" value="HYDROLASE, PUTATIVE (AFU_ORTHOLOGUE AFUA_2G14860)-RELATED"/>
    <property type="match status" value="1"/>
</dbReference>
<dbReference type="SUPFAM" id="SSF53474">
    <property type="entry name" value="alpha/beta-Hydrolases"/>
    <property type="match status" value="1"/>
</dbReference>
<dbReference type="PANTHER" id="PTHR43798">
    <property type="entry name" value="MONOACYLGLYCEROL LIPASE"/>
    <property type="match status" value="1"/>
</dbReference>
<gene>
    <name evidence="2" type="ORF">AHIS1636_06890</name>
</gene>
<evidence type="ECO:0000313" key="2">
    <source>
        <dbReference type="EMBL" id="GLB66250.1"/>
    </source>
</evidence>
<keyword evidence="3" id="KW-1185">Reference proteome</keyword>
<protein>
    <submittedName>
        <fullName evidence="2">Alpha/beta hydrolase</fullName>
    </submittedName>
</protein>
<feature type="domain" description="AB hydrolase-1" evidence="1">
    <location>
        <begin position="33"/>
        <end position="130"/>
    </location>
</feature>
<comment type="caution">
    <text evidence="2">The sequence shown here is derived from an EMBL/GenBank/DDBJ whole genome shotgun (WGS) entry which is preliminary data.</text>
</comment>
<dbReference type="RefSeq" id="WP_264794420.1">
    <property type="nucleotide sequence ID" value="NZ_BRVS01000003.1"/>
</dbReference>
<name>A0ABQ5MR86_9MICC</name>
<dbReference type="PRINTS" id="PR00111">
    <property type="entry name" value="ABHYDROLASE"/>
</dbReference>